<dbReference type="SUPFAM" id="SSF100950">
    <property type="entry name" value="NagB/RpiA/CoA transferase-like"/>
    <property type="match status" value="1"/>
</dbReference>
<dbReference type="InterPro" id="IPR050313">
    <property type="entry name" value="Carb_Metab_HTH_regulators"/>
</dbReference>
<dbReference type="PATRIC" id="fig|33036.3.peg.846"/>
<protein>
    <submittedName>
        <fullName evidence="5">Putative HTH-type transcriptional regulator IolR</fullName>
    </submittedName>
</protein>
<dbReference type="Pfam" id="PF08220">
    <property type="entry name" value="HTH_DeoR"/>
    <property type="match status" value="1"/>
</dbReference>
<comment type="caution">
    <text evidence="5">The sequence shown here is derived from an EMBL/GenBank/DDBJ whole genome shotgun (WGS) entry which is preliminary data.</text>
</comment>
<evidence type="ECO:0000256" key="1">
    <source>
        <dbReference type="ARBA" id="ARBA00023015"/>
    </source>
</evidence>
<dbReference type="EMBL" id="LRPM01000030">
    <property type="protein sequence ID" value="KWZ78255.1"/>
    <property type="molecule type" value="Genomic_DNA"/>
</dbReference>
<dbReference type="OrthoDB" id="9797223at2"/>
<dbReference type="SMART" id="SM01134">
    <property type="entry name" value="DeoRC"/>
    <property type="match status" value="1"/>
</dbReference>
<sequence length="249" mass="28426">MNNDRISNMGRYIINQGEVTTEELSQKFNVSIVTIRRDLKKLEEDNIITKIYGGAKARSDKLKSFEQRENLKKDEKAHIISIAKNFITSGDRIFIDSGTTTENLINDLDNNIHLTIFTNNLSIIKKAASMENVNLFVVGNYYNHTSNSFTYWGSSPTIKDFNIDKAFMCTSGLTIKDGLTNKNPIEQRIKSTICSIVDHIYLLVDDSKIGISSLMTYAKLEDIDTMITNKRPPAEYLDFLRDKDIKLEY</sequence>
<dbReference type="InterPro" id="IPR037171">
    <property type="entry name" value="NagB/RpiA_transferase-like"/>
</dbReference>
<dbReference type="PROSITE" id="PS51000">
    <property type="entry name" value="HTH_DEOR_2"/>
    <property type="match status" value="1"/>
</dbReference>
<dbReference type="InterPro" id="IPR001034">
    <property type="entry name" value="DeoR_HTH"/>
</dbReference>
<keyword evidence="1" id="KW-0805">Transcription regulation</keyword>
<dbReference type="PROSITE" id="PS00894">
    <property type="entry name" value="HTH_DEOR_1"/>
    <property type="match status" value="1"/>
</dbReference>
<dbReference type="InterPro" id="IPR036388">
    <property type="entry name" value="WH-like_DNA-bd_sf"/>
</dbReference>
<dbReference type="STRING" id="33036.HMPREF3200_00853"/>
<evidence type="ECO:0000256" key="2">
    <source>
        <dbReference type="ARBA" id="ARBA00023125"/>
    </source>
</evidence>
<accession>A0A133KFG7</accession>
<dbReference type="SMART" id="SM00420">
    <property type="entry name" value="HTH_DEOR"/>
    <property type="match status" value="1"/>
</dbReference>
<proteinExistence type="predicted"/>
<organism evidence="5 6">
    <name type="scientific">Anaerococcus tetradius</name>
    <dbReference type="NCBI Taxonomy" id="33036"/>
    <lineage>
        <taxon>Bacteria</taxon>
        <taxon>Bacillati</taxon>
        <taxon>Bacillota</taxon>
        <taxon>Tissierellia</taxon>
        <taxon>Tissierellales</taxon>
        <taxon>Peptoniphilaceae</taxon>
        <taxon>Anaerococcus</taxon>
    </lineage>
</organism>
<dbReference type="RefSeq" id="WP_060929300.1">
    <property type="nucleotide sequence ID" value="NZ_KQ955272.1"/>
</dbReference>
<dbReference type="Proteomes" id="UP000070383">
    <property type="component" value="Unassembled WGS sequence"/>
</dbReference>
<evidence type="ECO:0000313" key="6">
    <source>
        <dbReference type="Proteomes" id="UP000070383"/>
    </source>
</evidence>
<dbReference type="InterPro" id="IPR018356">
    <property type="entry name" value="Tscrpt_reg_HTH_DeoR_CS"/>
</dbReference>
<dbReference type="GO" id="GO:0003700">
    <property type="term" value="F:DNA-binding transcription factor activity"/>
    <property type="evidence" value="ECO:0007669"/>
    <property type="project" value="InterPro"/>
</dbReference>
<gene>
    <name evidence="5" type="ORF">HMPREF3200_00853</name>
</gene>
<evidence type="ECO:0000259" key="4">
    <source>
        <dbReference type="PROSITE" id="PS51000"/>
    </source>
</evidence>
<evidence type="ECO:0000313" key="5">
    <source>
        <dbReference type="EMBL" id="KWZ78255.1"/>
    </source>
</evidence>
<dbReference type="PANTHER" id="PTHR30363">
    <property type="entry name" value="HTH-TYPE TRANSCRIPTIONAL REGULATOR SRLR-RELATED"/>
    <property type="match status" value="1"/>
</dbReference>
<dbReference type="AlphaFoldDB" id="A0A133KFG7"/>
<feature type="domain" description="HTH deoR-type" evidence="4">
    <location>
        <begin position="2"/>
        <end position="57"/>
    </location>
</feature>
<dbReference type="SUPFAM" id="SSF46785">
    <property type="entry name" value="Winged helix' DNA-binding domain"/>
    <property type="match status" value="1"/>
</dbReference>
<reference evidence="6" key="1">
    <citation type="submission" date="2016-01" db="EMBL/GenBank/DDBJ databases">
        <authorList>
            <person name="Mitreva M."/>
            <person name="Pepin K.H."/>
            <person name="Mihindukulasuriya K.A."/>
            <person name="Fulton R."/>
            <person name="Fronick C."/>
            <person name="O'Laughlin M."/>
            <person name="Miner T."/>
            <person name="Herter B."/>
            <person name="Rosa B.A."/>
            <person name="Cordes M."/>
            <person name="Tomlinson C."/>
            <person name="Wollam A."/>
            <person name="Palsikar V.B."/>
            <person name="Mardis E.R."/>
            <person name="Wilson R.K."/>
        </authorList>
    </citation>
    <scope>NUCLEOTIDE SEQUENCE [LARGE SCALE GENOMIC DNA]</scope>
    <source>
        <strain evidence="6">MJR8151</strain>
    </source>
</reference>
<dbReference type="InterPro" id="IPR036390">
    <property type="entry name" value="WH_DNA-bd_sf"/>
</dbReference>
<keyword evidence="6" id="KW-1185">Reference proteome</keyword>
<dbReference type="GO" id="GO:0003677">
    <property type="term" value="F:DNA binding"/>
    <property type="evidence" value="ECO:0007669"/>
    <property type="project" value="UniProtKB-KW"/>
</dbReference>
<evidence type="ECO:0000256" key="3">
    <source>
        <dbReference type="ARBA" id="ARBA00023163"/>
    </source>
</evidence>
<keyword evidence="2" id="KW-0238">DNA-binding</keyword>
<dbReference type="PRINTS" id="PR00037">
    <property type="entry name" value="HTHLACR"/>
</dbReference>
<name>A0A133KFG7_9FIRM</name>
<dbReference type="Gene3D" id="1.10.10.10">
    <property type="entry name" value="Winged helix-like DNA-binding domain superfamily/Winged helix DNA-binding domain"/>
    <property type="match status" value="1"/>
</dbReference>
<keyword evidence="3" id="KW-0804">Transcription</keyword>
<dbReference type="InterPro" id="IPR014036">
    <property type="entry name" value="DeoR-like_C"/>
</dbReference>
<dbReference type="Pfam" id="PF00455">
    <property type="entry name" value="DeoRC"/>
    <property type="match status" value="1"/>
</dbReference>
<dbReference type="PANTHER" id="PTHR30363:SF60">
    <property type="entry name" value="HTH-TYPE TRANSCRIPTIONAL REGULATOR IOLR"/>
    <property type="match status" value="1"/>
</dbReference>